<evidence type="ECO:0000313" key="1">
    <source>
        <dbReference type="EMBL" id="GMN62869.1"/>
    </source>
</evidence>
<dbReference type="EMBL" id="BTGU01000136">
    <property type="protein sequence ID" value="GMN62869.1"/>
    <property type="molecule type" value="Genomic_DNA"/>
</dbReference>
<name>A0AA88J512_FICCA</name>
<evidence type="ECO:0000313" key="2">
    <source>
        <dbReference type="Proteomes" id="UP001187192"/>
    </source>
</evidence>
<keyword evidence="2" id="KW-1185">Reference proteome</keyword>
<gene>
    <name evidence="1" type="ORF">TIFTF001_031928</name>
</gene>
<organism evidence="1 2">
    <name type="scientific">Ficus carica</name>
    <name type="common">Common fig</name>
    <dbReference type="NCBI Taxonomy" id="3494"/>
    <lineage>
        <taxon>Eukaryota</taxon>
        <taxon>Viridiplantae</taxon>
        <taxon>Streptophyta</taxon>
        <taxon>Embryophyta</taxon>
        <taxon>Tracheophyta</taxon>
        <taxon>Spermatophyta</taxon>
        <taxon>Magnoliopsida</taxon>
        <taxon>eudicotyledons</taxon>
        <taxon>Gunneridae</taxon>
        <taxon>Pentapetalae</taxon>
        <taxon>rosids</taxon>
        <taxon>fabids</taxon>
        <taxon>Rosales</taxon>
        <taxon>Moraceae</taxon>
        <taxon>Ficeae</taxon>
        <taxon>Ficus</taxon>
    </lineage>
</organism>
<accession>A0AA88J512</accession>
<protein>
    <submittedName>
        <fullName evidence="1">Uncharacterized protein</fullName>
    </submittedName>
</protein>
<proteinExistence type="predicted"/>
<dbReference type="Proteomes" id="UP001187192">
    <property type="component" value="Unassembled WGS sequence"/>
</dbReference>
<reference evidence="1" key="1">
    <citation type="submission" date="2023-07" db="EMBL/GenBank/DDBJ databases">
        <title>draft genome sequence of fig (Ficus carica).</title>
        <authorList>
            <person name="Takahashi T."/>
            <person name="Nishimura K."/>
        </authorList>
    </citation>
    <scope>NUCLEOTIDE SEQUENCE</scope>
</reference>
<dbReference type="AlphaFoldDB" id="A0AA88J512"/>
<comment type="caution">
    <text evidence="1">The sequence shown here is derived from an EMBL/GenBank/DDBJ whole genome shotgun (WGS) entry which is preliminary data.</text>
</comment>
<sequence length="64" mass="7347">MVVTKVTSQPMRMRRLASCRAGFTWPCPGNTTRRKRGFAIECGSAWWAVEWCDRVVVLMIISLE</sequence>